<dbReference type="OrthoDB" id="528082at2"/>
<accession>A0A368K1F7</accession>
<evidence type="ECO:0000256" key="3">
    <source>
        <dbReference type="ARBA" id="ARBA00023015"/>
    </source>
</evidence>
<dbReference type="PANTHER" id="PTHR30118:SF15">
    <property type="entry name" value="TRANSCRIPTIONAL REGULATORY PROTEIN"/>
    <property type="match status" value="1"/>
</dbReference>
<dbReference type="SUPFAM" id="SSF53850">
    <property type="entry name" value="Periplasmic binding protein-like II"/>
    <property type="match status" value="1"/>
</dbReference>
<keyword evidence="4" id="KW-0238">DNA-binding</keyword>
<evidence type="ECO:0000256" key="4">
    <source>
        <dbReference type="ARBA" id="ARBA00023125"/>
    </source>
</evidence>
<comment type="caution">
    <text evidence="7">The sequence shown here is derived from an EMBL/GenBank/DDBJ whole genome shotgun (WGS) entry which is preliminary data.</text>
</comment>
<dbReference type="InterPro" id="IPR036388">
    <property type="entry name" value="WH-like_DNA-bd_sf"/>
</dbReference>
<evidence type="ECO:0000256" key="1">
    <source>
        <dbReference type="ARBA" id="ARBA00009437"/>
    </source>
</evidence>
<dbReference type="GO" id="GO:0003677">
    <property type="term" value="F:DNA binding"/>
    <property type="evidence" value="ECO:0007669"/>
    <property type="project" value="UniProtKB-KW"/>
</dbReference>
<sequence>MKHKFTTNEHSSPSQWNTFNEYELRRIDLNLLLVFSAVMREGGVRGAARRLYLGPSGVSMALTRLRAILATDLFVRAKSGLVPTPFAQQLYERILPALTEINAALLANGEFEPATACRTIRVAMTDDIEINLGPRLIRRLQDDAPNMDLVIRAGDYSTAATMLDEDLVDLVICARPSRQEARHRVQALYTESFVVLSGSAAPRSKSAMTLSAYTATPHALVSANGLSSGLIDESLRELGASRRVSVVVERFSTLPHLLKSANLLANVPSVSARVLSTTFGLTSYVLPFASPRFEVVAIWHAKSDVDPTQSWVRSIIIQETAAMRA</sequence>
<comment type="similarity">
    <text evidence="1">Belongs to the LysR transcriptional regulatory family.</text>
</comment>
<dbReference type="Pfam" id="PF00126">
    <property type="entry name" value="HTH_1"/>
    <property type="match status" value="1"/>
</dbReference>
<feature type="domain" description="HTH lysR-type" evidence="6">
    <location>
        <begin position="27"/>
        <end position="84"/>
    </location>
</feature>
<dbReference type="PANTHER" id="PTHR30118">
    <property type="entry name" value="HTH-TYPE TRANSCRIPTIONAL REGULATOR LEUO-RELATED"/>
    <property type="match status" value="1"/>
</dbReference>
<evidence type="ECO:0000256" key="5">
    <source>
        <dbReference type="ARBA" id="ARBA00023163"/>
    </source>
</evidence>
<dbReference type="Proteomes" id="UP000253420">
    <property type="component" value="Unassembled WGS sequence"/>
</dbReference>
<evidence type="ECO:0000313" key="8">
    <source>
        <dbReference type="Proteomes" id="UP000253420"/>
    </source>
</evidence>
<dbReference type="InterPro" id="IPR000847">
    <property type="entry name" value="LysR_HTH_N"/>
</dbReference>
<dbReference type="Pfam" id="PF03466">
    <property type="entry name" value="LysR_substrate"/>
    <property type="match status" value="1"/>
</dbReference>
<evidence type="ECO:0000313" key="7">
    <source>
        <dbReference type="EMBL" id="RCS21830.1"/>
    </source>
</evidence>
<evidence type="ECO:0000259" key="6">
    <source>
        <dbReference type="PROSITE" id="PS50931"/>
    </source>
</evidence>
<keyword evidence="5" id="KW-0804">Transcription</keyword>
<reference evidence="7 8" key="1">
    <citation type="submission" date="2018-07" db="EMBL/GenBank/DDBJ databases">
        <title>The draft genome of Phyllobacterium salinisoli.</title>
        <authorList>
            <person name="Liu L."/>
            <person name="Li L."/>
            <person name="Zhang X."/>
            <person name="Liang L."/>
        </authorList>
    </citation>
    <scope>NUCLEOTIDE SEQUENCE [LARGE SCALE GENOMIC DNA]</scope>
    <source>
        <strain evidence="7 8">LLAN61</strain>
    </source>
</reference>
<dbReference type="InterPro" id="IPR005119">
    <property type="entry name" value="LysR_subst-bd"/>
</dbReference>
<dbReference type="InterPro" id="IPR036390">
    <property type="entry name" value="WH_DNA-bd_sf"/>
</dbReference>
<keyword evidence="2" id="KW-0536">Nodulation</keyword>
<gene>
    <name evidence="7" type="ORF">DUT91_21855</name>
</gene>
<dbReference type="Gene3D" id="1.10.10.10">
    <property type="entry name" value="Winged helix-like DNA-binding domain superfamily/Winged helix DNA-binding domain"/>
    <property type="match status" value="1"/>
</dbReference>
<organism evidence="7 8">
    <name type="scientific">Phyllobacterium salinisoli</name>
    <dbReference type="NCBI Taxonomy" id="1899321"/>
    <lineage>
        <taxon>Bacteria</taxon>
        <taxon>Pseudomonadati</taxon>
        <taxon>Pseudomonadota</taxon>
        <taxon>Alphaproteobacteria</taxon>
        <taxon>Hyphomicrobiales</taxon>
        <taxon>Phyllobacteriaceae</taxon>
        <taxon>Phyllobacterium</taxon>
    </lineage>
</organism>
<dbReference type="PROSITE" id="PS50931">
    <property type="entry name" value="HTH_LYSR"/>
    <property type="match status" value="1"/>
</dbReference>
<dbReference type="Gene3D" id="3.40.190.10">
    <property type="entry name" value="Periplasmic binding protein-like II"/>
    <property type="match status" value="2"/>
</dbReference>
<evidence type="ECO:0000256" key="2">
    <source>
        <dbReference type="ARBA" id="ARBA00022458"/>
    </source>
</evidence>
<dbReference type="GO" id="GO:0003700">
    <property type="term" value="F:DNA-binding transcription factor activity"/>
    <property type="evidence" value="ECO:0007669"/>
    <property type="project" value="InterPro"/>
</dbReference>
<keyword evidence="8" id="KW-1185">Reference proteome</keyword>
<dbReference type="EMBL" id="QOZG01000014">
    <property type="protein sequence ID" value="RCS21830.1"/>
    <property type="molecule type" value="Genomic_DNA"/>
</dbReference>
<keyword evidence="3" id="KW-0805">Transcription regulation</keyword>
<protein>
    <submittedName>
        <fullName evidence="7">LysR family transcriptional regulator</fullName>
    </submittedName>
</protein>
<dbReference type="AlphaFoldDB" id="A0A368K1F7"/>
<dbReference type="InterPro" id="IPR050389">
    <property type="entry name" value="LysR-type_TF"/>
</dbReference>
<dbReference type="SUPFAM" id="SSF46785">
    <property type="entry name" value="Winged helix' DNA-binding domain"/>
    <property type="match status" value="1"/>
</dbReference>
<proteinExistence type="inferred from homology"/>
<name>A0A368K1F7_9HYPH</name>